<accession>A0ABV4MRE3</accession>
<proteinExistence type="predicted"/>
<name>A0ABV4MRE3_9VIBR</name>
<dbReference type="EMBL" id="JBFSSG010000001">
    <property type="protein sequence ID" value="MEZ8719661.1"/>
    <property type="molecule type" value="Genomic_DNA"/>
</dbReference>
<evidence type="ECO:0000313" key="1">
    <source>
        <dbReference type="EMBL" id="MEZ8719661.1"/>
    </source>
</evidence>
<dbReference type="Proteomes" id="UP001570071">
    <property type="component" value="Unassembled WGS sequence"/>
</dbReference>
<reference evidence="1 2" key="1">
    <citation type="journal article" date="2024" name="ISME J.">
        <title>Tailless and filamentous prophages are predominant in marine Vibrio.</title>
        <authorList>
            <person name="Steensen K."/>
            <person name="Seneca J."/>
            <person name="Bartlau N."/>
            <person name="Yu X.A."/>
            <person name="Hussain F.A."/>
            <person name="Polz M.F."/>
        </authorList>
    </citation>
    <scope>NUCLEOTIDE SEQUENCE [LARGE SCALE GENOMIC DNA]</scope>
    <source>
        <strain evidence="1 2">10N.239.312.F12</strain>
    </source>
</reference>
<sequence length="132" mass="15042">MSQRAIQAMMRNPRHLMKFQATGRLPSEKPTPATPLRDLIEKIPPRMRLRFVGVKLHPSLGFNSSSQFNNLAQLYTWLGGGNTLIGSQTMPYMSWQNRGFRNKLTIADLIEHCAKVPSQEEIERNIPVRILG</sequence>
<comment type="caution">
    <text evidence="1">The sequence shown here is derived from an EMBL/GenBank/DDBJ whole genome shotgun (WGS) entry which is preliminary data.</text>
</comment>
<gene>
    <name evidence="1" type="ORF">AB6D66_01185</name>
</gene>
<dbReference type="RefSeq" id="WP_269336762.1">
    <property type="nucleotide sequence ID" value="NZ_JBFSSG010000001.1"/>
</dbReference>
<keyword evidence="2" id="KW-1185">Reference proteome</keyword>
<organism evidence="1 2">
    <name type="scientific">Vibrio pomeroyi</name>
    <dbReference type="NCBI Taxonomy" id="198832"/>
    <lineage>
        <taxon>Bacteria</taxon>
        <taxon>Pseudomonadati</taxon>
        <taxon>Pseudomonadota</taxon>
        <taxon>Gammaproteobacteria</taxon>
        <taxon>Vibrionales</taxon>
        <taxon>Vibrionaceae</taxon>
        <taxon>Vibrio</taxon>
    </lineage>
</organism>
<protein>
    <submittedName>
        <fullName evidence="1">Uncharacterized protein</fullName>
    </submittedName>
</protein>
<evidence type="ECO:0000313" key="2">
    <source>
        <dbReference type="Proteomes" id="UP001570071"/>
    </source>
</evidence>